<keyword evidence="2" id="KW-1185">Reference proteome</keyword>
<organism evidence="1 2">
    <name type="scientific">Microbacterium terricola</name>
    <dbReference type="NCBI Taxonomy" id="344163"/>
    <lineage>
        <taxon>Bacteria</taxon>
        <taxon>Bacillati</taxon>
        <taxon>Actinomycetota</taxon>
        <taxon>Actinomycetes</taxon>
        <taxon>Micrococcales</taxon>
        <taxon>Microbacteriaceae</taxon>
        <taxon>Microbacterium</taxon>
    </lineage>
</organism>
<name>A0ABM8DXN7_9MICO</name>
<gene>
    <name evidence="1" type="ORF">Microterr_09910</name>
</gene>
<proteinExistence type="predicted"/>
<evidence type="ECO:0008006" key="3">
    <source>
        <dbReference type="Google" id="ProtNLM"/>
    </source>
</evidence>
<dbReference type="EMBL" id="AP027141">
    <property type="protein sequence ID" value="BDV30331.1"/>
    <property type="molecule type" value="Genomic_DNA"/>
</dbReference>
<evidence type="ECO:0000313" key="1">
    <source>
        <dbReference type="EMBL" id="BDV30331.1"/>
    </source>
</evidence>
<evidence type="ECO:0000313" key="2">
    <source>
        <dbReference type="Proteomes" id="UP001317779"/>
    </source>
</evidence>
<dbReference type="Proteomes" id="UP001317779">
    <property type="component" value="Chromosome"/>
</dbReference>
<protein>
    <recommendedName>
        <fullName evidence="3">SipW-cognate class signal peptide</fullName>
    </recommendedName>
</protein>
<sequence>MLGVVLAVVGAASAWWISSQVALSGVAITYDSRPLVCDGAEVGQIATWSDAEFYEPVVVLTPGMQCRLRVHVLNNSGSTISVDSVTLAMMGDDNALGVEPLMVNPNGQTASFDEVGGVTFTMFSPVHVAAGEDQLLEALIDYHGGARYEQCSAGGLNIPDVSVSVNGVSATKSPAEWNTIWFQQGSLADCEPPS</sequence>
<reference evidence="1 2" key="1">
    <citation type="submission" date="2022-12" db="EMBL/GenBank/DDBJ databases">
        <title>Microbacterium terricola strain KV-448 chromosome, complete genome.</title>
        <authorList>
            <person name="Oshima T."/>
            <person name="Moriya T."/>
            <person name="Bessho Y."/>
        </authorList>
    </citation>
    <scope>NUCLEOTIDE SEQUENCE [LARGE SCALE GENOMIC DNA]</scope>
    <source>
        <strain evidence="1 2">KV-448</strain>
    </source>
</reference>
<accession>A0ABM8DXN7</accession>